<dbReference type="AlphaFoldDB" id="A0A2U2C9A9"/>
<gene>
    <name evidence="1" type="ORF">C4N9_10680</name>
</gene>
<evidence type="ECO:0000313" key="1">
    <source>
        <dbReference type="EMBL" id="PWE28457.1"/>
    </source>
</evidence>
<dbReference type="Proteomes" id="UP000244940">
    <property type="component" value="Unassembled WGS sequence"/>
</dbReference>
<keyword evidence="2" id="KW-1185">Reference proteome</keyword>
<proteinExistence type="predicted"/>
<comment type="caution">
    <text evidence="1">The sequence shown here is derived from an EMBL/GenBank/DDBJ whole genome shotgun (WGS) entry which is preliminary data.</text>
</comment>
<dbReference type="OrthoDB" id="7868278at2"/>
<protein>
    <submittedName>
        <fullName evidence="1">Uncharacterized protein</fullName>
    </submittedName>
</protein>
<dbReference type="GeneID" id="94365356"/>
<dbReference type="EMBL" id="QEYD01000006">
    <property type="protein sequence ID" value="PWE28457.1"/>
    <property type="molecule type" value="Genomic_DNA"/>
</dbReference>
<evidence type="ECO:0000313" key="2">
    <source>
        <dbReference type="Proteomes" id="UP000244940"/>
    </source>
</evidence>
<sequence>MDRRTFFTALTGAGLGLGGALGLGAGALQAQSNRQERIGERYPVRVRDGGGAVLLHQMLVTDGTRALVLDWPSGGLLFPEDRVDLSGVPGVGGVFRTPFRRRWVEARPLAPVSMIGQIGLLMARLPDLSGLSGRGVTLGVEDVSWDLSGALRPGNPPMMPRIAARDVGAMRLGADGRVLVHLPQMYALT</sequence>
<accession>A0A2U2C9A9</accession>
<reference evidence="1 2" key="1">
    <citation type="submission" date="2018-05" db="EMBL/GenBank/DDBJ databases">
        <title>Pararhodobacter marina sp. nov., isolated from deep-sea water of the Indian Ocean.</title>
        <authorList>
            <person name="Lai Q.Sr."/>
            <person name="Liu X."/>
            <person name="Shao Z."/>
        </authorList>
    </citation>
    <scope>NUCLEOTIDE SEQUENCE [LARGE SCALE GENOMIC DNA]</scope>
    <source>
        <strain evidence="1 2">CIC4N-9</strain>
    </source>
</reference>
<organism evidence="1 2">
    <name type="scientific">Pararhodobacter marinus</name>
    <dbReference type="NCBI Taxonomy" id="2184063"/>
    <lineage>
        <taxon>Bacteria</taxon>
        <taxon>Pseudomonadati</taxon>
        <taxon>Pseudomonadota</taxon>
        <taxon>Alphaproteobacteria</taxon>
        <taxon>Rhodobacterales</taxon>
        <taxon>Paracoccaceae</taxon>
        <taxon>Pararhodobacter</taxon>
    </lineage>
</organism>
<name>A0A2U2C9A9_9RHOB</name>
<dbReference type="RefSeq" id="WP_109533320.1">
    <property type="nucleotide sequence ID" value="NZ_QEYD01000006.1"/>
</dbReference>